<evidence type="ECO:0000256" key="1">
    <source>
        <dbReference type="ARBA" id="ARBA00022737"/>
    </source>
</evidence>
<dbReference type="InterPro" id="IPR051685">
    <property type="entry name" value="Ycf3/AcsC/BcsC/TPR_MFPF"/>
</dbReference>
<reference evidence="3 4" key="1">
    <citation type="submission" date="2021-03" db="EMBL/GenBank/DDBJ databases">
        <title>Antimicrobial resistance genes in bacteria isolated from Japanese honey, and their potential for conferring macrolide and lincosamide resistance in the American foulbrood pathogen Paenibacillus larvae.</title>
        <authorList>
            <person name="Okamoto M."/>
            <person name="Kumagai M."/>
            <person name="Kanamori H."/>
            <person name="Takamatsu D."/>
        </authorList>
    </citation>
    <scope>NUCLEOTIDE SEQUENCE [LARGE SCALE GENOMIC DNA]</scope>
    <source>
        <strain evidence="3 4">J8TS2</strain>
    </source>
</reference>
<evidence type="ECO:0000313" key="4">
    <source>
        <dbReference type="Proteomes" id="UP000679950"/>
    </source>
</evidence>
<comment type="caution">
    <text evidence="3">The sequence shown here is derived from an EMBL/GenBank/DDBJ whole genome shotgun (WGS) entry which is preliminary data.</text>
</comment>
<accession>A0ABQ4KRJ7</accession>
<keyword evidence="2" id="KW-0802">TPR repeat</keyword>
<evidence type="ECO:0000313" key="3">
    <source>
        <dbReference type="EMBL" id="GIN59972.1"/>
    </source>
</evidence>
<evidence type="ECO:0008006" key="5">
    <source>
        <dbReference type="Google" id="ProtNLM"/>
    </source>
</evidence>
<dbReference type="SMART" id="SM00028">
    <property type="entry name" value="TPR"/>
    <property type="match status" value="2"/>
</dbReference>
<dbReference type="PANTHER" id="PTHR44943">
    <property type="entry name" value="CELLULOSE SYNTHASE OPERON PROTEIN C"/>
    <property type="match status" value="1"/>
</dbReference>
<gene>
    <name evidence="3" type="ORF">J8TS2_42910</name>
</gene>
<keyword evidence="4" id="KW-1185">Reference proteome</keyword>
<dbReference type="InterPro" id="IPR011990">
    <property type="entry name" value="TPR-like_helical_dom_sf"/>
</dbReference>
<keyword evidence="1" id="KW-0677">Repeat</keyword>
<dbReference type="SUPFAM" id="SSF48452">
    <property type="entry name" value="TPR-like"/>
    <property type="match status" value="1"/>
</dbReference>
<dbReference type="Proteomes" id="UP000679950">
    <property type="component" value="Unassembled WGS sequence"/>
</dbReference>
<dbReference type="EMBL" id="BORB01000077">
    <property type="protein sequence ID" value="GIN59972.1"/>
    <property type="molecule type" value="Genomic_DNA"/>
</dbReference>
<sequence>MVETFNLKWEKNEKYMLLEQLENHYDDALWKRTLELYQEALDKQPDNPESLFSYGYLFEMKANRYLEEAASSYQKGLESKLLSTKYSWISSKLHAQHIRVRAQLFENHKSVEYYKGQLKKAPKDPRNYCYLAQCYLKSDQISEAKKVIDAGLKLFSTYAELHYYNGEIQSRLGLHEEALHSWEKSVQLDSQFIDGRFSRAFLFTREKRYLEAAQEWRLIIHFMNEYGFNDDYPKHELQSIEKLIAEKN</sequence>
<name>A0ABQ4KRJ7_9BACI</name>
<dbReference type="Gene3D" id="1.25.40.10">
    <property type="entry name" value="Tetratricopeptide repeat domain"/>
    <property type="match status" value="2"/>
</dbReference>
<dbReference type="InterPro" id="IPR019734">
    <property type="entry name" value="TPR_rpt"/>
</dbReference>
<dbReference type="PANTHER" id="PTHR44943:SF8">
    <property type="entry name" value="TPR REPEAT-CONTAINING PROTEIN MJ0263"/>
    <property type="match status" value="1"/>
</dbReference>
<proteinExistence type="predicted"/>
<evidence type="ECO:0000256" key="2">
    <source>
        <dbReference type="ARBA" id="ARBA00022803"/>
    </source>
</evidence>
<dbReference type="RefSeq" id="WP_212967589.1">
    <property type="nucleotide sequence ID" value="NZ_BORB01000077.1"/>
</dbReference>
<protein>
    <recommendedName>
        <fullName evidence="5">Tetratricopeptide repeat protein</fullName>
    </recommendedName>
</protein>
<organism evidence="3 4">
    <name type="scientific">Lederbergia ruris</name>
    <dbReference type="NCBI Taxonomy" id="217495"/>
    <lineage>
        <taxon>Bacteria</taxon>
        <taxon>Bacillati</taxon>
        <taxon>Bacillota</taxon>
        <taxon>Bacilli</taxon>
        <taxon>Bacillales</taxon>
        <taxon>Bacillaceae</taxon>
        <taxon>Lederbergia</taxon>
    </lineage>
</organism>